<feature type="chain" id="PRO_5013041038" evidence="1">
    <location>
        <begin position="27"/>
        <end position="135"/>
    </location>
</feature>
<organism evidence="2 3">
    <name type="scientific">Aquibium oceanicum</name>
    <dbReference type="NCBI Taxonomy" id="1670800"/>
    <lineage>
        <taxon>Bacteria</taxon>
        <taxon>Pseudomonadati</taxon>
        <taxon>Pseudomonadota</taxon>
        <taxon>Alphaproteobacteria</taxon>
        <taxon>Hyphomicrobiales</taxon>
        <taxon>Phyllobacteriaceae</taxon>
        <taxon>Aquibium</taxon>
    </lineage>
</organism>
<dbReference type="Proteomes" id="UP000182840">
    <property type="component" value="Chromosome"/>
</dbReference>
<name>A0A1L3SKQ9_9HYPH</name>
<sequence>MTGGRVKAVCGAAFSLALMFTNVAEARPVTVKPGAEVGLLNVALFRHYDCKPIKVVIKVVQAPKHGTLRQVRATLNPADAKSGDDFFGRCNGKKLQSLAYMYRANSGYKGKDRVVLRVMASTDGSGNYGFEIVVE</sequence>
<protein>
    <submittedName>
        <fullName evidence="2">Uncharacterized protein</fullName>
    </submittedName>
</protein>
<dbReference type="OrthoDB" id="7679074at2"/>
<feature type="signal peptide" evidence="1">
    <location>
        <begin position="1"/>
        <end position="26"/>
    </location>
</feature>
<dbReference type="KEGG" id="meso:BSQ44_00180"/>
<evidence type="ECO:0000313" key="2">
    <source>
        <dbReference type="EMBL" id="APH69968.1"/>
    </source>
</evidence>
<gene>
    <name evidence="2" type="ORF">BSQ44_00180</name>
</gene>
<proteinExistence type="predicted"/>
<dbReference type="RefSeq" id="WP_072601381.1">
    <property type="nucleotide sequence ID" value="NZ_CP018171.1"/>
</dbReference>
<dbReference type="EMBL" id="CP018171">
    <property type="protein sequence ID" value="APH69968.1"/>
    <property type="molecule type" value="Genomic_DNA"/>
</dbReference>
<dbReference type="AlphaFoldDB" id="A0A1L3SKQ9"/>
<accession>A0A1L3SKQ9</accession>
<keyword evidence="1" id="KW-0732">Signal</keyword>
<reference evidence="3" key="1">
    <citation type="submission" date="2016-11" db="EMBL/GenBank/DDBJ databases">
        <title>Mesorhizobium oceanicum sp. nov., isolated from deep seawater in South China Sea.</title>
        <authorList>
            <person name="Fu G.-Y."/>
        </authorList>
    </citation>
    <scope>NUCLEOTIDE SEQUENCE [LARGE SCALE GENOMIC DNA]</scope>
    <source>
        <strain evidence="3">B7</strain>
    </source>
</reference>
<evidence type="ECO:0000256" key="1">
    <source>
        <dbReference type="SAM" id="SignalP"/>
    </source>
</evidence>
<evidence type="ECO:0000313" key="3">
    <source>
        <dbReference type="Proteomes" id="UP000182840"/>
    </source>
</evidence>
<keyword evidence="3" id="KW-1185">Reference proteome</keyword>